<dbReference type="InterPro" id="IPR038725">
    <property type="entry name" value="YdaG_split_barrel_FMN-bd"/>
</dbReference>
<dbReference type="PANTHER" id="PTHR34818:SF1">
    <property type="entry name" value="PROTEIN BLI-3"/>
    <property type="match status" value="1"/>
</dbReference>
<evidence type="ECO:0000259" key="1">
    <source>
        <dbReference type="Pfam" id="PF16242"/>
    </source>
</evidence>
<proteinExistence type="predicted"/>
<sequence>MIRTAAETRKATDARAGVLTTVDAVGRLVSRPMARQAVGPDGDLWFVIERDSREVAHIAAVPEVSVTLTSEDASVSIFGIAAVVDDPTEACDLGTGWPEDPDVVLVRVTAMSADYPDAPDGGIVYLPDLATSEPDDDRSGGQA</sequence>
<dbReference type="Pfam" id="PF16242">
    <property type="entry name" value="Pyrid_ox_like"/>
    <property type="match status" value="1"/>
</dbReference>
<accession>A0A9X2VJG5</accession>
<keyword evidence="3" id="KW-1185">Reference proteome</keyword>
<dbReference type="SUPFAM" id="SSF50475">
    <property type="entry name" value="FMN-binding split barrel"/>
    <property type="match status" value="1"/>
</dbReference>
<dbReference type="AlphaFoldDB" id="A0A9X2VJG5"/>
<name>A0A9X2VJG5_9PSEU</name>
<dbReference type="EMBL" id="JANYMP010000004">
    <property type="protein sequence ID" value="MCS7477514.1"/>
    <property type="molecule type" value="Genomic_DNA"/>
</dbReference>
<gene>
    <name evidence="2" type="ORF">NZH93_11670</name>
</gene>
<dbReference type="Gene3D" id="2.30.110.10">
    <property type="entry name" value="Electron Transport, Fmn-binding Protein, Chain A"/>
    <property type="match status" value="1"/>
</dbReference>
<dbReference type="PANTHER" id="PTHR34818">
    <property type="entry name" value="PROTEIN BLI-3"/>
    <property type="match status" value="1"/>
</dbReference>
<organism evidence="2 3">
    <name type="scientific">Umezawaea endophytica</name>
    <dbReference type="NCBI Taxonomy" id="1654476"/>
    <lineage>
        <taxon>Bacteria</taxon>
        <taxon>Bacillati</taxon>
        <taxon>Actinomycetota</taxon>
        <taxon>Actinomycetes</taxon>
        <taxon>Pseudonocardiales</taxon>
        <taxon>Pseudonocardiaceae</taxon>
        <taxon>Umezawaea</taxon>
    </lineage>
</organism>
<reference evidence="2" key="1">
    <citation type="submission" date="2022-08" db="EMBL/GenBank/DDBJ databases">
        <authorList>
            <person name="Tistechok S."/>
            <person name="Samborskyy M."/>
            <person name="Roman I."/>
        </authorList>
    </citation>
    <scope>NUCLEOTIDE SEQUENCE</scope>
    <source>
        <strain evidence="2">DSM 103496</strain>
    </source>
</reference>
<protein>
    <submittedName>
        <fullName evidence="2">Pyridoxamine 5'-phosphate oxidase family protein</fullName>
    </submittedName>
</protein>
<comment type="caution">
    <text evidence="2">The sequence shown here is derived from an EMBL/GenBank/DDBJ whole genome shotgun (WGS) entry which is preliminary data.</text>
</comment>
<evidence type="ECO:0000313" key="2">
    <source>
        <dbReference type="EMBL" id="MCS7477514.1"/>
    </source>
</evidence>
<dbReference type="RefSeq" id="WP_259623012.1">
    <property type="nucleotide sequence ID" value="NZ_JANYMP010000004.1"/>
</dbReference>
<dbReference type="Proteomes" id="UP001141259">
    <property type="component" value="Unassembled WGS sequence"/>
</dbReference>
<dbReference type="InterPro" id="IPR012349">
    <property type="entry name" value="Split_barrel_FMN-bd"/>
</dbReference>
<feature type="domain" description="General stress protein FMN-binding split barrel" evidence="1">
    <location>
        <begin position="11"/>
        <end position="130"/>
    </location>
</feature>
<evidence type="ECO:0000313" key="3">
    <source>
        <dbReference type="Proteomes" id="UP001141259"/>
    </source>
</evidence>
<dbReference type="InterPro" id="IPR052917">
    <property type="entry name" value="Stress-Dev_Protein"/>
</dbReference>